<dbReference type="PANTHER" id="PTHR36435:SF1">
    <property type="entry name" value="CAAX AMINO TERMINAL PROTEASE FAMILY PROTEIN"/>
    <property type="match status" value="1"/>
</dbReference>
<feature type="transmembrane region" description="Helical" evidence="2">
    <location>
        <begin position="6"/>
        <end position="26"/>
    </location>
</feature>
<evidence type="ECO:0000256" key="1">
    <source>
        <dbReference type="ARBA" id="ARBA00009067"/>
    </source>
</evidence>
<dbReference type="EMBL" id="NGLE02000001">
    <property type="protein sequence ID" value="MEI5994690.1"/>
    <property type="molecule type" value="Genomic_DNA"/>
</dbReference>
<dbReference type="InterPro" id="IPR003675">
    <property type="entry name" value="Rce1/LyrA-like_dom"/>
</dbReference>
<comment type="similarity">
    <text evidence="1">Belongs to the UPF0177 family.</text>
</comment>
<feature type="transmembrane region" description="Helical" evidence="2">
    <location>
        <begin position="112"/>
        <end position="137"/>
    </location>
</feature>
<comment type="caution">
    <text evidence="5">The sequence shown here is derived from an EMBL/GenBank/DDBJ whole genome shotgun (WGS) entry which is preliminary data.</text>
</comment>
<sequence length="189" mass="20517">MGNANLSLAISVLLMVVTIGNIYLLLFLGKKLGFFKFKWDFINLKNIVIIVGGFLLARVIAIGGTLLLNNQGAESTANDVAIQTIFTGENPILIVLLIGISAPIMEEIIFRGAIIGFWFENLPMVGIAISSILFGLVHGPTNVISFLIYGLMGLILSIAYYKTKRLEVSISIHFFNNIFSAIAIAIGLI</sequence>
<evidence type="ECO:0000259" key="3">
    <source>
        <dbReference type="Pfam" id="PF02517"/>
    </source>
</evidence>
<proteinExistence type="inferred from homology"/>
<evidence type="ECO:0000313" key="6">
    <source>
        <dbReference type="Proteomes" id="UP000195139"/>
    </source>
</evidence>
<dbReference type="InterPro" id="IPR052710">
    <property type="entry name" value="CAAX_protease"/>
</dbReference>
<evidence type="ECO:0000313" key="4">
    <source>
        <dbReference type="EMBL" id="MEI5994690.1"/>
    </source>
</evidence>
<organism evidence="5">
    <name type="scientific">Candidatus Enterococcus mansonii</name>
    <dbReference type="NCBI Taxonomy" id="1834181"/>
    <lineage>
        <taxon>Bacteria</taxon>
        <taxon>Bacillati</taxon>
        <taxon>Bacillota</taxon>
        <taxon>Bacilli</taxon>
        <taxon>Lactobacillales</taxon>
        <taxon>Enterococcaceae</taxon>
        <taxon>Enterococcus</taxon>
    </lineage>
</organism>
<protein>
    <recommendedName>
        <fullName evidence="3">CAAX prenyl protease 2/Lysostaphin resistance protein A-like domain-containing protein</fullName>
    </recommendedName>
</protein>
<dbReference type="Pfam" id="PF02517">
    <property type="entry name" value="Rce1-like"/>
    <property type="match status" value="1"/>
</dbReference>
<feature type="transmembrane region" description="Helical" evidence="2">
    <location>
        <begin position="143"/>
        <end position="161"/>
    </location>
</feature>
<evidence type="ECO:0000313" key="5">
    <source>
        <dbReference type="EMBL" id="OTO09499.1"/>
    </source>
</evidence>
<dbReference type="GO" id="GO:0080120">
    <property type="term" value="P:CAAX-box protein maturation"/>
    <property type="evidence" value="ECO:0007669"/>
    <property type="project" value="UniProtKB-ARBA"/>
</dbReference>
<feature type="transmembrane region" description="Helical" evidence="2">
    <location>
        <begin position="47"/>
        <end position="68"/>
    </location>
</feature>
<dbReference type="AlphaFoldDB" id="A0A242CH59"/>
<dbReference type="STRING" id="1834181.A5880_000178"/>
<gene>
    <name evidence="5" type="ORF">A5880_000178</name>
    <name evidence="4" type="ORF">A5880_002276</name>
</gene>
<feature type="transmembrane region" description="Helical" evidence="2">
    <location>
        <begin position="168"/>
        <end position="188"/>
    </location>
</feature>
<dbReference type="PANTHER" id="PTHR36435">
    <property type="entry name" value="SLR1288 PROTEIN"/>
    <property type="match status" value="1"/>
</dbReference>
<dbReference type="RefSeq" id="WP_086329149.1">
    <property type="nucleotide sequence ID" value="NZ_NGLE02000001.1"/>
</dbReference>
<accession>A0A242CH59</accession>
<name>A0A242CH59_9ENTE</name>
<feature type="domain" description="CAAX prenyl protease 2/Lysostaphin resistance protein A-like" evidence="3">
    <location>
        <begin position="90"/>
        <end position="179"/>
    </location>
</feature>
<keyword evidence="2" id="KW-0812">Transmembrane</keyword>
<feature type="transmembrane region" description="Helical" evidence="2">
    <location>
        <begin position="80"/>
        <end position="100"/>
    </location>
</feature>
<reference evidence="4 6" key="2">
    <citation type="submission" date="2018-07" db="EMBL/GenBank/DDBJ databases">
        <title>The Genome Sequence of Enterococcus sp. DIV0659b.</title>
        <authorList>
            <consortium name="The Broad Institute Genomics Platform"/>
            <consortium name="The Broad Institute Genomic Center for Infectious Diseases"/>
            <person name="Earl A."/>
            <person name="Manson A."/>
            <person name="Schwartman J."/>
            <person name="Gilmore M."/>
            <person name="Abouelleil A."/>
            <person name="Cao P."/>
            <person name="Chapman S."/>
            <person name="Cusick C."/>
            <person name="Shea T."/>
            <person name="Young S."/>
            <person name="Neafsey D."/>
            <person name="Nusbaum C."/>
            <person name="Birren B."/>
        </authorList>
    </citation>
    <scope>NUCLEOTIDE SEQUENCE [LARGE SCALE GENOMIC DNA]</scope>
    <source>
        <strain evidence="4 6">4G2_DIV0659</strain>
    </source>
</reference>
<keyword evidence="2" id="KW-1133">Transmembrane helix</keyword>
<keyword evidence="6" id="KW-1185">Reference proteome</keyword>
<evidence type="ECO:0000256" key="2">
    <source>
        <dbReference type="SAM" id="Phobius"/>
    </source>
</evidence>
<keyword evidence="2" id="KW-0472">Membrane</keyword>
<dbReference type="GO" id="GO:0004175">
    <property type="term" value="F:endopeptidase activity"/>
    <property type="evidence" value="ECO:0007669"/>
    <property type="project" value="UniProtKB-ARBA"/>
</dbReference>
<dbReference type="Proteomes" id="UP000195139">
    <property type="component" value="Unassembled WGS sequence"/>
</dbReference>
<reference evidence="5" key="1">
    <citation type="submission" date="2017-05" db="EMBL/GenBank/DDBJ databases">
        <title>The Genome Sequence of Enterococcus sp. 4G2_DIV0659.</title>
        <authorList>
            <consortium name="The Broad Institute Genomics Platform"/>
            <consortium name="The Broad Institute Genomic Center for Infectious Diseases"/>
            <person name="Earl A."/>
            <person name="Manson A."/>
            <person name="Schwartman J."/>
            <person name="Gilmore M."/>
            <person name="Abouelleil A."/>
            <person name="Cao P."/>
            <person name="Chapman S."/>
            <person name="Cusick C."/>
            <person name="Shea T."/>
            <person name="Young S."/>
            <person name="Neafsey D."/>
            <person name="Nusbaum C."/>
            <person name="Birren B."/>
        </authorList>
    </citation>
    <scope>NUCLEOTIDE SEQUENCE [LARGE SCALE GENOMIC DNA]</scope>
    <source>
        <strain evidence="5">4G2_DIV0659</strain>
    </source>
</reference>
<dbReference type="EMBL" id="NGLE01000001">
    <property type="protein sequence ID" value="OTO09499.1"/>
    <property type="molecule type" value="Genomic_DNA"/>
</dbReference>